<dbReference type="STRING" id="709032.Sulku_2444"/>
<dbReference type="AlphaFoldDB" id="E4TYU3"/>
<evidence type="ECO:0000313" key="2">
    <source>
        <dbReference type="Proteomes" id="UP000008721"/>
    </source>
</evidence>
<dbReference type="EMBL" id="CP002355">
    <property type="protein sequence ID" value="ADR35103.1"/>
    <property type="molecule type" value="Genomic_DNA"/>
</dbReference>
<dbReference type="Proteomes" id="UP000008721">
    <property type="component" value="Chromosome"/>
</dbReference>
<gene>
    <name evidence="1" type="ordered locus">Sulku_2444</name>
</gene>
<evidence type="ECO:0000313" key="1">
    <source>
        <dbReference type="EMBL" id="ADR35103.1"/>
    </source>
</evidence>
<sequence>MLTIDHTVIPEGDAELGDNLLYYDYNIDHLLSLEAKGLSMEDEGYISAFRSFEGEVYENYIYEKLLRYAANEPQIKSFIIKGPHKHRTRAQSDALSVSWKGQIIYRARHKEIGEFDGLLFTDKELYFVEMTLVKSVSNLKKRLRKKRALLEVLFPRYQVKALLVLNEGATGTSELPSYASVWLTKPYSARHILERLSSDSPRAPMIRVESTKIAHAEELKIAAFKYYATLSWMLRSLRGKNPLDVDFFRRPATQRYHDIYTKVYVGYLSIDDFKILAPDLNWSGSNASRVVVAIEKDHSGGYFLTYFIRHSSKKLDNVIIGSGGSKVAKKDPFGITLTEMNHLDKVMDGSFVLSLEQHEEIEKLLSKLSH</sequence>
<reference evidence="1 2" key="1">
    <citation type="journal article" date="2012" name="Stand. Genomic Sci.">
        <title>Complete genome sequence of the sulfur compounds oxidizing chemolithoautotroph Sulfuricurvum kujiense type strain (YK-1(T)).</title>
        <authorList>
            <person name="Han C."/>
            <person name="Kotsyurbenko O."/>
            <person name="Chertkov O."/>
            <person name="Held B."/>
            <person name="Lapidus A."/>
            <person name="Nolan M."/>
            <person name="Lucas S."/>
            <person name="Hammon N."/>
            <person name="Deshpande S."/>
            <person name="Cheng J.F."/>
            <person name="Tapia R."/>
            <person name="Goodwin L.A."/>
            <person name="Pitluck S."/>
            <person name="Liolios K."/>
            <person name="Pagani I."/>
            <person name="Ivanova N."/>
            <person name="Mavromatis K."/>
            <person name="Mikhailova N."/>
            <person name="Pati A."/>
            <person name="Chen A."/>
            <person name="Palaniappan K."/>
            <person name="Land M."/>
            <person name="Hauser L."/>
            <person name="Chang Y.J."/>
            <person name="Jeffries C.D."/>
            <person name="Brambilla E.M."/>
            <person name="Rohde M."/>
            <person name="Spring S."/>
            <person name="Sikorski J."/>
            <person name="Goker M."/>
            <person name="Woyke T."/>
            <person name="Bristow J."/>
            <person name="Eisen J.A."/>
            <person name="Markowitz V."/>
            <person name="Hugenholtz P."/>
            <person name="Kyrpides N.C."/>
            <person name="Klenk H.P."/>
            <person name="Detter J.C."/>
        </authorList>
    </citation>
    <scope>NUCLEOTIDE SEQUENCE [LARGE SCALE GENOMIC DNA]</scope>
    <source>
        <strain evidence="2">ATCC BAA-921 / DSM 16994 / JCM 11577 / YK-1</strain>
    </source>
</reference>
<name>E4TYU3_SULKY</name>
<proteinExistence type="predicted"/>
<protein>
    <submittedName>
        <fullName evidence="1">Uncharacterized protein</fullName>
    </submittedName>
</protein>
<dbReference type="KEGG" id="sku:Sulku_2444"/>
<accession>E4TYU3</accession>
<keyword evidence="2" id="KW-1185">Reference proteome</keyword>
<dbReference type="HOGENOM" id="CLU_734967_0_0_7"/>
<organism evidence="1 2">
    <name type="scientific">Sulfuricurvum kujiense (strain ATCC BAA-921 / DSM 16994 / JCM 11577 / YK-1)</name>
    <dbReference type="NCBI Taxonomy" id="709032"/>
    <lineage>
        <taxon>Bacteria</taxon>
        <taxon>Pseudomonadati</taxon>
        <taxon>Campylobacterota</taxon>
        <taxon>Epsilonproteobacteria</taxon>
        <taxon>Campylobacterales</taxon>
        <taxon>Sulfurimonadaceae</taxon>
        <taxon>Sulfuricurvum</taxon>
    </lineage>
</organism>
<dbReference type="eggNOG" id="ENOG502ZM1W">
    <property type="taxonomic scope" value="Bacteria"/>
</dbReference>